<feature type="non-terminal residue" evidence="1">
    <location>
        <position position="131"/>
    </location>
</feature>
<dbReference type="PANTHER" id="PTHR45713">
    <property type="entry name" value="FTP DOMAIN-CONTAINING PROTEIN"/>
    <property type="match status" value="1"/>
</dbReference>
<reference evidence="1 2" key="1">
    <citation type="submission" date="2023-06" db="EMBL/GenBank/DDBJ databases">
        <title>Roseiconus lacunae JC819 isolated from Gulf of Mannar region, Tamil Nadu.</title>
        <authorList>
            <person name="Pk S."/>
            <person name="Ch S."/>
            <person name="Ch V.R."/>
        </authorList>
    </citation>
    <scope>NUCLEOTIDE SEQUENCE [LARGE SCALE GENOMIC DNA]</scope>
    <source>
        <strain evidence="1 2">JC819</strain>
    </source>
</reference>
<keyword evidence="2" id="KW-1185">Reference proteome</keyword>
<dbReference type="InterPro" id="IPR008979">
    <property type="entry name" value="Galactose-bd-like_sf"/>
</dbReference>
<name>A0ABT7PSV8_9BACT</name>
<protein>
    <recommendedName>
        <fullName evidence="3">F5/8 type C domain-containing protein</fullName>
    </recommendedName>
</protein>
<comment type="caution">
    <text evidence="1">The sequence shown here is derived from an EMBL/GenBank/DDBJ whole genome shotgun (WGS) entry which is preliminary data.</text>
</comment>
<dbReference type="EMBL" id="JASZZN010000214">
    <property type="protein sequence ID" value="MDM4019600.1"/>
    <property type="molecule type" value="Genomic_DNA"/>
</dbReference>
<dbReference type="PANTHER" id="PTHR45713:SF6">
    <property type="entry name" value="F5_8 TYPE C DOMAIN-CONTAINING PROTEIN"/>
    <property type="match status" value="1"/>
</dbReference>
<dbReference type="Gene3D" id="2.60.120.260">
    <property type="entry name" value="Galactose-binding domain-like"/>
    <property type="match status" value="1"/>
</dbReference>
<evidence type="ECO:0000313" key="1">
    <source>
        <dbReference type="EMBL" id="MDM4019600.1"/>
    </source>
</evidence>
<dbReference type="InterPro" id="IPR051941">
    <property type="entry name" value="BG_Antigen-Binding_Lectin"/>
</dbReference>
<proteinExistence type="predicted"/>
<dbReference type="Proteomes" id="UP001239462">
    <property type="component" value="Unassembled WGS sequence"/>
</dbReference>
<sequence length="131" mass="14189">MAAVRIRLTDTDFLNLAEVEILQRSTGINLALTGTATQSSIYNGNTGAEKAIDGDTVSGYPVSLTHTRREFGAWWQLELLQPADVETIRVYNRDGYGTRLEDAVVEALAADGSILWSDVITGADNGSIHSF</sequence>
<evidence type="ECO:0008006" key="3">
    <source>
        <dbReference type="Google" id="ProtNLM"/>
    </source>
</evidence>
<dbReference type="SUPFAM" id="SSF49785">
    <property type="entry name" value="Galactose-binding domain-like"/>
    <property type="match status" value="1"/>
</dbReference>
<dbReference type="RefSeq" id="WP_289167719.1">
    <property type="nucleotide sequence ID" value="NZ_JASZZN010000214.1"/>
</dbReference>
<dbReference type="Pfam" id="PF22633">
    <property type="entry name" value="F5_F8_type_C_2"/>
    <property type="match status" value="1"/>
</dbReference>
<accession>A0ABT7PSV8</accession>
<gene>
    <name evidence="1" type="ORF">QTN89_29370</name>
</gene>
<organism evidence="1 2">
    <name type="scientific">Roseiconus lacunae</name>
    <dbReference type="NCBI Taxonomy" id="2605694"/>
    <lineage>
        <taxon>Bacteria</taxon>
        <taxon>Pseudomonadati</taxon>
        <taxon>Planctomycetota</taxon>
        <taxon>Planctomycetia</taxon>
        <taxon>Pirellulales</taxon>
        <taxon>Pirellulaceae</taxon>
        <taxon>Roseiconus</taxon>
    </lineage>
</organism>
<evidence type="ECO:0000313" key="2">
    <source>
        <dbReference type="Proteomes" id="UP001239462"/>
    </source>
</evidence>